<evidence type="ECO:0000256" key="7">
    <source>
        <dbReference type="ARBA" id="ARBA00022844"/>
    </source>
</evidence>
<evidence type="ECO:0000256" key="1">
    <source>
        <dbReference type="ARBA" id="ARBA00004147"/>
    </source>
</evidence>
<evidence type="ECO:0000256" key="5">
    <source>
        <dbReference type="ARBA" id="ARBA00022562"/>
    </source>
</evidence>
<reference evidence="9" key="1">
    <citation type="journal article" date="2019" name="Vet. Microbiol.">
        <title>Disease surveillance in wild Victorian cacatuids reveals co-infection with multiple agents and detection of novel avian viruses.</title>
        <authorList>
            <person name="Sutherland M."/>
            <person name="Sarker S."/>
            <person name="Vaz P.K."/>
            <person name="Legione A.R."/>
            <person name="Devlin J.M."/>
            <person name="Macwhirter P.L."/>
            <person name="Whiteley P.L."/>
            <person name="Raidal S.R."/>
        </authorList>
    </citation>
    <scope>NUCLEOTIDE SEQUENCE</scope>
    <source>
        <strain evidence="9">97-0001</strain>
    </source>
</reference>
<sequence>MSWPNDRRKQRELTRTKIMDYIKGNAYKARVLEMSSSGIDQYNNPAFRYALKNASESEEASRVSAQVDKRIASARRNIARITAAVNGHRELVDELKGYRRYLSSDFLETFARESDKLYEDQEALERVEEDLMQCISETKNYVEEESELLMKWHLENAPPPSQSPLLVSAVTNRNISPKSPPNQNDTIYTVEIPQENTRT</sequence>
<accession>A0A5B9R2R4</accession>
<comment type="similarity">
    <text evidence="4">Belongs to the alphaherpesvirinae HHV-1 UL14 protein family.</text>
</comment>
<gene>
    <name evidence="9" type="primary">UL14</name>
</gene>
<dbReference type="Proteomes" id="UP001144437">
    <property type="component" value="Segment"/>
</dbReference>
<evidence type="ECO:0000256" key="6">
    <source>
        <dbReference type="ARBA" id="ARBA00022580"/>
    </source>
</evidence>
<evidence type="ECO:0000313" key="9">
    <source>
        <dbReference type="EMBL" id="QEG54103.1"/>
    </source>
</evidence>
<keyword evidence="7" id="KW-0946">Virion</keyword>
<dbReference type="GO" id="GO:0042025">
    <property type="term" value="C:host cell nucleus"/>
    <property type="evidence" value="ECO:0007669"/>
    <property type="project" value="UniProtKB-SubCell"/>
</dbReference>
<proteinExistence type="inferred from homology"/>
<keyword evidence="10" id="KW-1185">Reference proteome</keyword>
<dbReference type="GO" id="GO:0019033">
    <property type="term" value="C:viral tegument"/>
    <property type="evidence" value="ECO:0007669"/>
    <property type="project" value="UniProtKB-SubCell"/>
</dbReference>
<keyword evidence="5" id="KW-1048">Host nucleus</keyword>
<dbReference type="GO" id="GO:0030430">
    <property type="term" value="C:host cell cytoplasm"/>
    <property type="evidence" value="ECO:0007669"/>
    <property type="project" value="UniProtKB-SubCell"/>
</dbReference>
<name>A0A5B9R2R4_9ALPH</name>
<dbReference type="KEGG" id="vg:80540315"/>
<evidence type="ECO:0000256" key="8">
    <source>
        <dbReference type="ARBA" id="ARBA00023200"/>
    </source>
</evidence>
<evidence type="ECO:0000256" key="3">
    <source>
        <dbReference type="ARBA" id="ARBA00004535"/>
    </source>
</evidence>
<evidence type="ECO:0000256" key="2">
    <source>
        <dbReference type="ARBA" id="ARBA00004192"/>
    </source>
</evidence>
<evidence type="ECO:0000313" key="10">
    <source>
        <dbReference type="Proteomes" id="UP001144437"/>
    </source>
</evidence>
<keyword evidence="8" id="KW-1035">Host cytoplasm</keyword>
<dbReference type="EMBL" id="MK360902">
    <property type="protein sequence ID" value="QEG54103.1"/>
    <property type="molecule type" value="Genomic_DNA"/>
</dbReference>
<dbReference type="GeneID" id="80540315"/>
<keyword evidence="6" id="KW-0920">Virion tegument</keyword>
<organism evidence="9 10">
    <name type="scientific">Cacatuid alphaherpesvirus 2</name>
    <dbReference type="NCBI Taxonomy" id="2604840"/>
    <lineage>
        <taxon>Viruses</taxon>
        <taxon>Duplodnaviria</taxon>
        <taxon>Heunggongvirae</taxon>
        <taxon>Peploviricota</taxon>
        <taxon>Herviviricetes</taxon>
        <taxon>Herpesvirales</taxon>
        <taxon>Orthoherpesviridae</taxon>
        <taxon>Alphaherpesvirinae</taxon>
        <taxon>Iltovirus</taxon>
        <taxon>Iltovirus cacatuidalpha2</taxon>
    </lineage>
</organism>
<evidence type="ECO:0000256" key="4">
    <source>
        <dbReference type="ARBA" id="ARBA00009888"/>
    </source>
</evidence>
<dbReference type="RefSeq" id="YP_010801602.1">
    <property type="nucleotide sequence ID" value="NC_076966.1"/>
</dbReference>
<dbReference type="Pfam" id="PF03580">
    <property type="entry name" value="Herpes_UL14"/>
    <property type="match status" value="1"/>
</dbReference>
<protein>
    <submittedName>
        <fullName evidence="9">Tegument protein UL14</fullName>
    </submittedName>
</protein>
<dbReference type="InterPro" id="IPR005207">
    <property type="entry name" value="Herpes_UL14"/>
</dbReference>
<comment type="subcellular location">
    <subcellularLocation>
        <location evidence="2">Host cytoplasm</location>
    </subcellularLocation>
    <subcellularLocation>
        <location evidence="1">Host nucleus</location>
    </subcellularLocation>
    <subcellularLocation>
        <location evidence="3">Virion tegument</location>
    </subcellularLocation>
</comment>